<reference evidence="3" key="1">
    <citation type="journal article" date="2021" name="BMC Genomics">
        <title>Chromosome-level genome assembly and manually-curated proteome of model necrotroph Parastagonospora nodorum Sn15 reveals a genome-wide trove of candidate effector homologs, and redundancy of virulence-related functions within an accessory chromosome.</title>
        <authorList>
            <person name="Bertazzoni S."/>
            <person name="Jones D.A.B."/>
            <person name="Phan H.T."/>
            <person name="Tan K.-C."/>
            <person name="Hane J.K."/>
        </authorList>
    </citation>
    <scope>NUCLEOTIDE SEQUENCE [LARGE SCALE GENOMIC DNA]</scope>
    <source>
        <strain evidence="3">SN15 / ATCC MYA-4574 / FGSC 10173)</strain>
    </source>
</reference>
<dbReference type="RefSeq" id="XP_001801435.1">
    <property type="nucleotide sequence ID" value="XM_001801383.1"/>
</dbReference>
<accession>A0A7U2NNY9</accession>
<dbReference type="OrthoDB" id="3801495at2759"/>
<evidence type="ECO:0000256" key="1">
    <source>
        <dbReference type="SAM" id="MobiDB-lite"/>
    </source>
</evidence>
<organism evidence="2 3">
    <name type="scientific">Phaeosphaeria nodorum (strain SN15 / ATCC MYA-4574 / FGSC 10173)</name>
    <name type="common">Glume blotch fungus</name>
    <name type="synonym">Parastagonospora nodorum</name>
    <dbReference type="NCBI Taxonomy" id="321614"/>
    <lineage>
        <taxon>Eukaryota</taxon>
        <taxon>Fungi</taxon>
        <taxon>Dikarya</taxon>
        <taxon>Ascomycota</taxon>
        <taxon>Pezizomycotina</taxon>
        <taxon>Dothideomycetes</taxon>
        <taxon>Pleosporomycetidae</taxon>
        <taxon>Pleosporales</taxon>
        <taxon>Pleosporineae</taxon>
        <taxon>Phaeosphaeriaceae</taxon>
        <taxon>Parastagonospora</taxon>
    </lineage>
</organism>
<feature type="region of interest" description="Disordered" evidence="1">
    <location>
        <begin position="218"/>
        <end position="238"/>
    </location>
</feature>
<gene>
    <name evidence="2" type="ORF">JI435_111910</name>
</gene>
<proteinExistence type="predicted"/>
<keyword evidence="3" id="KW-1185">Reference proteome</keyword>
<protein>
    <submittedName>
        <fullName evidence="2">Uncharacterized protein</fullName>
    </submittedName>
</protein>
<evidence type="ECO:0000313" key="2">
    <source>
        <dbReference type="EMBL" id="QRD05293.1"/>
    </source>
</evidence>
<dbReference type="Proteomes" id="UP000663193">
    <property type="component" value="Chromosome 18"/>
</dbReference>
<dbReference type="VEuPathDB" id="FungiDB:JI435_111910"/>
<name>A0A7U2NNY9_PHANO</name>
<evidence type="ECO:0000313" key="3">
    <source>
        <dbReference type="Proteomes" id="UP000663193"/>
    </source>
</evidence>
<dbReference type="KEGG" id="pno:SNOG_11191"/>
<sequence length="238" mass="26659">MTSFLDLAIELRYYVYEYMAMEIPISVPFTAYLGLYLSCHQIKSEIDSECPPIMHAHITALQDSIQSAYLTIPSSFLTRQHLHVCHIRQLDSPDILFPSFGYNHLLPLCKLHLATLAMVSARDVDGSRTIALLYWVISRILREEVNVRRIVVHMPIVGKSRADDFRHTVARPSTGKYVFRWVLTPEGVEAVWQVEGSGGCGKQDERVMRVLQGALTGSGDVGMPPGTYPLEHSSATGN</sequence>
<dbReference type="AlphaFoldDB" id="A0A7U2NNY9"/>
<dbReference type="EMBL" id="CP069040">
    <property type="protein sequence ID" value="QRD05293.1"/>
    <property type="molecule type" value="Genomic_DNA"/>
</dbReference>